<reference evidence="2 3" key="1">
    <citation type="submission" date="2021-03" db="EMBL/GenBank/DDBJ databases">
        <title>Complete genome of Parasphingorhabdus_sp.JHSY0214.</title>
        <authorList>
            <person name="Yoo J.H."/>
            <person name="Bae J.W."/>
        </authorList>
    </citation>
    <scope>NUCLEOTIDE SEQUENCE [LARGE SCALE GENOMIC DNA]</scope>
    <source>
        <strain evidence="2 3">JHSY0214</strain>
    </source>
</reference>
<dbReference type="Pfam" id="PF04945">
    <property type="entry name" value="YHS"/>
    <property type="match status" value="1"/>
</dbReference>
<evidence type="ECO:0000259" key="1">
    <source>
        <dbReference type="Pfam" id="PF04945"/>
    </source>
</evidence>
<feature type="domain" description="YHS" evidence="1">
    <location>
        <begin position="39"/>
        <end position="79"/>
    </location>
</feature>
<organism evidence="2 3">
    <name type="scientific">Parasphingorhabdus cellanae</name>
    <dbReference type="NCBI Taxonomy" id="2806553"/>
    <lineage>
        <taxon>Bacteria</taxon>
        <taxon>Pseudomonadati</taxon>
        <taxon>Pseudomonadota</taxon>
        <taxon>Alphaproteobacteria</taxon>
        <taxon>Sphingomonadales</taxon>
        <taxon>Sphingomonadaceae</taxon>
        <taxon>Parasphingorhabdus</taxon>
    </lineage>
</organism>
<proteinExistence type="predicted"/>
<gene>
    <name evidence="2" type="ORF">J4G78_01875</name>
</gene>
<keyword evidence="3" id="KW-1185">Reference proteome</keyword>
<name>A0ABX7T6B7_9SPHN</name>
<dbReference type="EMBL" id="CP071794">
    <property type="protein sequence ID" value="QTD56375.1"/>
    <property type="molecule type" value="Genomic_DNA"/>
</dbReference>
<evidence type="ECO:0000313" key="2">
    <source>
        <dbReference type="EMBL" id="QTD56375.1"/>
    </source>
</evidence>
<protein>
    <submittedName>
        <fullName evidence="2">YHS domain-containing protein</fullName>
    </submittedName>
</protein>
<accession>A0ABX7T6B7</accession>
<dbReference type="NCBIfam" id="NF041384">
    <property type="entry name" value="YHS_seleno_dom"/>
    <property type="match status" value="1"/>
</dbReference>
<evidence type="ECO:0000313" key="3">
    <source>
        <dbReference type="Proteomes" id="UP000663923"/>
    </source>
</evidence>
<sequence>MSDFAEVTDNMTGPVFINPDGPAGVAVSGYDAVSYFEGDGTPVKGSEEFGVTYNDVDYYFSSAENAAKFEAEPAAYAPQFGGHCAWAMSRGRLAPGDPVYYRVVDGKLYLNFNKQVQETWLKDIPGFIEKANAAWPSVPEDATFDNQ</sequence>
<dbReference type="Proteomes" id="UP000663923">
    <property type="component" value="Chromosome"/>
</dbReference>
<dbReference type="InterPro" id="IPR007029">
    <property type="entry name" value="YHS_dom"/>
</dbReference>
<dbReference type="RefSeq" id="WP_207988197.1">
    <property type="nucleotide sequence ID" value="NZ_CP071794.1"/>
</dbReference>